<dbReference type="AlphaFoldDB" id="A0A8J3N3W2"/>
<reference evidence="2" key="1">
    <citation type="submission" date="2020-10" db="EMBL/GenBank/DDBJ databases">
        <title>Taxonomic study of unclassified bacteria belonging to the class Ktedonobacteria.</title>
        <authorList>
            <person name="Yabe S."/>
            <person name="Wang C.M."/>
            <person name="Zheng Y."/>
            <person name="Sakai Y."/>
            <person name="Cavaletti L."/>
            <person name="Monciardini P."/>
            <person name="Donadio S."/>
        </authorList>
    </citation>
    <scope>NUCLEOTIDE SEQUENCE</scope>
    <source>
        <strain evidence="2">ID150040</strain>
    </source>
</reference>
<sequence>MLQLDCGPIIQKIQSLTEQMWELDNEIEACEAQALLKPLPRYFTLQKEADRLLKRQRALQNEWNNAMNDLAICRSEGQEYRLQGEEI</sequence>
<evidence type="ECO:0000313" key="3">
    <source>
        <dbReference type="Proteomes" id="UP000597444"/>
    </source>
</evidence>
<dbReference type="EMBL" id="BNJK01000001">
    <property type="protein sequence ID" value="GHO94630.1"/>
    <property type="molecule type" value="Genomic_DNA"/>
</dbReference>
<evidence type="ECO:0000313" key="2">
    <source>
        <dbReference type="EMBL" id="GHO94630.1"/>
    </source>
</evidence>
<protein>
    <submittedName>
        <fullName evidence="2">Uncharacterized protein</fullName>
    </submittedName>
</protein>
<dbReference type="RefSeq" id="WP_220205344.1">
    <property type="nucleotide sequence ID" value="NZ_BNJK01000001.1"/>
</dbReference>
<dbReference type="Proteomes" id="UP000597444">
    <property type="component" value="Unassembled WGS sequence"/>
</dbReference>
<evidence type="ECO:0000256" key="1">
    <source>
        <dbReference type="SAM" id="Coils"/>
    </source>
</evidence>
<accession>A0A8J3N3W2</accession>
<proteinExistence type="predicted"/>
<name>A0A8J3N3W2_9CHLR</name>
<organism evidence="2 3">
    <name type="scientific">Reticulibacter mediterranei</name>
    <dbReference type="NCBI Taxonomy" id="2778369"/>
    <lineage>
        <taxon>Bacteria</taxon>
        <taxon>Bacillati</taxon>
        <taxon>Chloroflexota</taxon>
        <taxon>Ktedonobacteria</taxon>
        <taxon>Ktedonobacterales</taxon>
        <taxon>Reticulibacteraceae</taxon>
        <taxon>Reticulibacter</taxon>
    </lineage>
</organism>
<feature type="coiled-coil region" evidence="1">
    <location>
        <begin position="13"/>
        <end position="62"/>
    </location>
</feature>
<keyword evidence="3" id="KW-1185">Reference proteome</keyword>
<gene>
    <name evidence="2" type="ORF">KSF_046780</name>
</gene>
<keyword evidence="1" id="KW-0175">Coiled coil</keyword>
<comment type="caution">
    <text evidence="2">The sequence shown here is derived from an EMBL/GenBank/DDBJ whole genome shotgun (WGS) entry which is preliminary data.</text>
</comment>